<dbReference type="HOGENOM" id="CLU_085061_2_2_11"/>
<keyword evidence="3" id="KW-1185">Reference proteome</keyword>
<proteinExistence type="predicted"/>
<sequence>MDETEFWEIVDGARQEAEGDPEEQADLVVERLLELDPEGVVDFARHFETRLARALRWDVWGAAEVMLGGADEESFDAFRCWLIGQGRHVFEGALHQGPDRLAELVERFDPRTDGDAEDLGYAADEAYEQLTGVRLPDLGVAAPAAPQGEPLDLSDETALAARLPRLWERFGRRDG</sequence>
<dbReference type="EMBL" id="CP003219">
    <property type="protein sequence ID" value="AEW93677.1"/>
    <property type="molecule type" value="Genomic_DNA"/>
</dbReference>
<dbReference type="Proteomes" id="UP000007842">
    <property type="component" value="Chromosome"/>
</dbReference>
<dbReference type="STRING" id="1003195.SCATT_13060"/>
<dbReference type="PATRIC" id="fig|1003195.11.peg.2891"/>
<accession>G8WTN4</accession>
<dbReference type="KEGG" id="sct:SCAT_1307"/>
<organism evidence="2 3">
    <name type="scientific">Streptantibioticus cattleyicolor (strain ATCC 35852 / DSM 46488 / JCM 4925 / NBRC 14057 / NRRL 8057)</name>
    <name type="common">Streptomyces cattleya</name>
    <dbReference type="NCBI Taxonomy" id="1003195"/>
    <lineage>
        <taxon>Bacteria</taxon>
        <taxon>Bacillati</taxon>
        <taxon>Actinomycetota</taxon>
        <taxon>Actinomycetes</taxon>
        <taxon>Kitasatosporales</taxon>
        <taxon>Streptomycetaceae</taxon>
        <taxon>Streptantibioticus</taxon>
    </lineage>
</organism>
<dbReference type="InterPro" id="IPR025334">
    <property type="entry name" value="DUF4240"/>
</dbReference>
<protein>
    <recommendedName>
        <fullName evidence="1">DUF4240 domain-containing protein</fullName>
    </recommendedName>
</protein>
<evidence type="ECO:0000313" key="3">
    <source>
        <dbReference type="Proteomes" id="UP000007842"/>
    </source>
</evidence>
<evidence type="ECO:0000313" key="2">
    <source>
        <dbReference type="EMBL" id="AEW93677.1"/>
    </source>
</evidence>
<accession>F8K1Y5</accession>
<dbReference type="AlphaFoldDB" id="F8K1Y5"/>
<dbReference type="OrthoDB" id="6200718at2"/>
<name>F8K1Y5_STREN</name>
<dbReference type="Pfam" id="PF14024">
    <property type="entry name" value="DUF4240"/>
    <property type="match status" value="1"/>
</dbReference>
<dbReference type="eggNOG" id="COG3831">
    <property type="taxonomic scope" value="Bacteria"/>
</dbReference>
<feature type="domain" description="DUF4240" evidence="1">
    <location>
        <begin position="1"/>
        <end position="129"/>
    </location>
</feature>
<reference evidence="3" key="1">
    <citation type="submission" date="2011-12" db="EMBL/GenBank/DDBJ databases">
        <title>Complete genome sequence of Streptomyces cattleya strain DSM 46488.</title>
        <authorList>
            <person name="Ou H.-Y."/>
            <person name="Li P."/>
            <person name="Zhao C."/>
            <person name="O'Hagan D."/>
            <person name="Deng Z."/>
        </authorList>
    </citation>
    <scope>NUCLEOTIDE SEQUENCE [LARGE SCALE GENOMIC DNA]</scope>
    <source>
        <strain evidence="3">ATCC 35852 / DSM 46488 / JCM 4925 / NBRC 14057 / NRRL 8057</strain>
    </source>
</reference>
<dbReference type="RefSeq" id="WP_014142065.1">
    <property type="nucleotide sequence ID" value="NC_016111.1"/>
</dbReference>
<dbReference type="KEGG" id="scy:SCATT_13060"/>
<evidence type="ECO:0000259" key="1">
    <source>
        <dbReference type="Pfam" id="PF14024"/>
    </source>
</evidence>
<gene>
    <name evidence="2" type="ordered locus">SCATT_13060</name>
</gene>